<feature type="domain" description="J" evidence="4">
    <location>
        <begin position="116"/>
        <end position="171"/>
    </location>
</feature>
<evidence type="ECO:0000313" key="5">
    <source>
        <dbReference type="EMBL" id="MCH6267731.1"/>
    </source>
</evidence>
<keyword evidence="3" id="KW-0175">Coiled coil</keyword>
<dbReference type="InterPro" id="IPR036869">
    <property type="entry name" value="J_dom_sf"/>
</dbReference>
<dbReference type="EMBL" id="JAGYPE020000041">
    <property type="protein sequence ID" value="MCH6267731.1"/>
    <property type="molecule type" value="Genomic_DNA"/>
</dbReference>
<dbReference type="Proteomes" id="UP000677265">
    <property type="component" value="Unassembled WGS sequence"/>
</dbReference>
<dbReference type="CDD" id="cd06257">
    <property type="entry name" value="DnaJ"/>
    <property type="match status" value="1"/>
</dbReference>
<gene>
    <name evidence="5" type="ORF">KHB02_019605</name>
</gene>
<name>A0A9J6N0Q0_9BACI</name>
<dbReference type="SUPFAM" id="SSF46565">
    <property type="entry name" value="Chaperone J-domain"/>
    <property type="match status" value="1"/>
</dbReference>
<reference evidence="5 6" key="1">
    <citation type="submission" date="2022-03" db="EMBL/GenBank/DDBJ databases">
        <title>Novel Bacillus species.</title>
        <authorList>
            <person name="Liu G."/>
        </authorList>
    </citation>
    <scope>NUCLEOTIDE SEQUENCE [LARGE SCALE GENOMIC DNA]</scope>
    <source>
        <strain evidence="5 6">FJAT-50051</strain>
    </source>
</reference>
<dbReference type="SMART" id="SM00271">
    <property type="entry name" value="DnaJ"/>
    <property type="match status" value="1"/>
</dbReference>
<dbReference type="InterPro" id="IPR001623">
    <property type="entry name" value="DnaJ_domain"/>
</dbReference>
<organism evidence="5 6">
    <name type="scientific">Neobacillus citreus</name>
    <dbReference type="NCBI Taxonomy" id="2833578"/>
    <lineage>
        <taxon>Bacteria</taxon>
        <taxon>Bacillati</taxon>
        <taxon>Bacillota</taxon>
        <taxon>Bacilli</taxon>
        <taxon>Bacillales</taxon>
        <taxon>Bacillaceae</taxon>
        <taxon>Neobacillus</taxon>
    </lineage>
</organism>
<dbReference type="RefSeq" id="WP_241113979.1">
    <property type="nucleotide sequence ID" value="NZ_JAGYPE020000041.1"/>
</dbReference>
<dbReference type="AlphaFoldDB" id="A0A9J6N0Q0"/>
<sequence>MMLNIKEAVEQLTSAGIAASDDDVMAWIKKGKMKAEINKRRTTTYKINVKDLIEFIIQTHASQLTAQLEESLQEKRGLTEQIEILNTRIHIEQSKVRTLKKMLNTQIEVTEPSTFHYGELLGLNQDSSSHQMKKEFKKLLKALHPDRGGDERLFKVFNEHYENLKHLSSRD</sequence>
<evidence type="ECO:0000259" key="4">
    <source>
        <dbReference type="PROSITE" id="PS50076"/>
    </source>
</evidence>
<dbReference type="GO" id="GO:0006260">
    <property type="term" value="P:DNA replication"/>
    <property type="evidence" value="ECO:0007669"/>
    <property type="project" value="UniProtKB-KW"/>
</dbReference>
<accession>A0A9J6N0Q0</accession>
<keyword evidence="1" id="KW-0235">DNA replication</keyword>
<protein>
    <submittedName>
        <fullName evidence="5">DnaJ domain-containing protein</fullName>
    </submittedName>
</protein>
<proteinExistence type="predicted"/>
<dbReference type="PROSITE" id="PS50076">
    <property type="entry name" value="DNAJ_2"/>
    <property type="match status" value="1"/>
</dbReference>
<dbReference type="Gene3D" id="1.10.287.110">
    <property type="entry name" value="DnaJ domain"/>
    <property type="match status" value="1"/>
</dbReference>
<keyword evidence="6" id="KW-1185">Reference proteome</keyword>
<evidence type="ECO:0000256" key="3">
    <source>
        <dbReference type="SAM" id="Coils"/>
    </source>
</evidence>
<feature type="coiled-coil region" evidence="3">
    <location>
        <begin position="61"/>
        <end position="88"/>
    </location>
</feature>
<evidence type="ECO:0000256" key="2">
    <source>
        <dbReference type="ARBA" id="ARBA00023016"/>
    </source>
</evidence>
<dbReference type="Pfam" id="PF00226">
    <property type="entry name" value="DnaJ"/>
    <property type="match status" value="1"/>
</dbReference>
<evidence type="ECO:0000256" key="1">
    <source>
        <dbReference type="ARBA" id="ARBA00022705"/>
    </source>
</evidence>
<keyword evidence="2" id="KW-0346">Stress response</keyword>
<evidence type="ECO:0000313" key="6">
    <source>
        <dbReference type="Proteomes" id="UP000677265"/>
    </source>
</evidence>
<comment type="caution">
    <text evidence="5">The sequence shown here is derived from an EMBL/GenBank/DDBJ whole genome shotgun (WGS) entry which is preliminary data.</text>
</comment>